<evidence type="ECO:0000256" key="1">
    <source>
        <dbReference type="ARBA" id="ARBA00006803"/>
    </source>
</evidence>
<comment type="similarity">
    <text evidence="1">Belongs to the nematode receptor-like protein sre family.</text>
</comment>
<name>A0AAN4ZEA9_9BILA</name>
<keyword evidence="4" id="KW-1185">Reference proteome</keyword>
<dbReference type="EMBL" id="BTRK01000002">
    <property type="protein sequence ID" value="GMR39607.1"/>
    <property type="molecule type" value="Genomic_DNA"/>
</dbReference>
<reference evidence="4" key="1">
    <citation type="submission" date="2022-10" db="EMBL/GenBank/DDBJ databases">
        <title>Genome assembly of Pristionchus species.</title>
        <authorList>
            <person name="Yoshida K."/>
            <person name="Sommer R.J."/>
        </authorList>
    </citation>
    <scope>NUCLEOTIDE SEQUENCE [LARGE SCALE GENOMIC DNA]</scope>
    <source>
        <strain evidence="4">RS5460</strain>
    </source>
</reference>
<evidence type="ECO:0000313" key="3">
    <source>
        <dbReference type="EMBL" id="GMR39607.1"/>
    </source>
</evidence>
<feature type="transmembrane region" description="Helical" evidence="2">
    <location>
        <begin position="164"/>
        <end position="181"/>
    </location>
</feature>
<evidence type="ECO:0000256" key="2">
    <source>
        <dbReference type="SAM" id="Phobius"/>
    </source>
</evidence>
<accession>A0AAN4ZEA9</accession>
<dbReference type="PANTHER" id="PTHR47521:SF18">
    <property type="entry name" value="G PROTEIN-COUPLED RECEPTOR-RELATED"/>
    <property type="match status" value="1"/>
</dbReference>
<keyword evidence="2" id="KW-0812">Transmembrane</keyword>
<evidence type="ECO:0000313" key="4">
    <source>
        <dbReference type="Proteomes" id="UP001328107"/>
    </source>
</evidence>
<feature type="transmembrane region" description="Helical" evidence="2">
    <location>
        <begin position="44"/>
        <end position="65"/>
    </location>
</feature>
<dbReference type="GO" id="GO:0016020">
    <property type="term" value="C:membrane"/>
    <property type="evidence" value="ECO:0007669"/>
    <property type="project" value="InterPro"/>
</dbReference>
<dbReference type="GO" id="GO:0007606">
    <property type="term" value="P:sensory perception of chemical stimulus"/>
    <property type="evidence" value="ECO:0007669"/>
    <property type="project" value="InterPro"/>
</dbReference>
<dbReference type="InterPro" id="IPR052860">
    <property type="entry name" value="NRL-GPCR1"/>
</dbReference>
<dbReference type="Pfam" id="PF03125">
    <property type="entry name" value="Sre"/>
    <property type="match status" value="1"/>
</dbReference>
<feature type="transmembrane region" description="Helical" evidence="2">
    <location>
        <begin position="127"/>
        <end position="149"/>
    </location>
</feature>
<dbReference type="AlphaFoldDB" id="A0AAN4ZEA9"/>
<feature type="transmembrane region" description="Helical" evidence="2">
    <location>
        <begin position="71"/>
        <end position="92"/>
    </location>
</feature>
<feature type="non-terminal residue" evidence="3">
    <location>
        <position position="1"/>
    </location>
</feature>
<comment type="caution">
    <text evidence="3">The sequence shown here is derived from an EMBL/GenBank/DDBJ whole genome shotgun (WGS) entry which is preliminary data.</text>
</comment>
<sequence length="239" mass="27153">RNLEFLRDSGMFGGAYNLLTLTVERLVASTFVDRYEITCMNFPLIGIFGTLVQWAISTTIMYLAYQDLISNQVLIVSILIALIVSALTFVFLPKISKRSHQRSLTRKGLSRYQEVENVRSAKVLNRFVLFIVVASPGAITIYFLMYYIITNKNQFGFDAIRDVLHIYIAIMGTLSELIVLLNHPVLKDDVSCILRLKKTANAQQKPDADVIIRSVRGDRLNVATGEHSNVYFGMYQKSW</sequence>
<dbReference type="Proteomes" id="UP001328107">
    <property type="component" value="Unassembled WGS sequence"/>
</dbReference>
<keyword evidence="2" id="KW-0472">Membrane</keyword>
<evidence type="ECO:0008006" key="5">
    <source>
        <dbReference type="Google" id="ProtNLM"/>
    </source>
</evidence>
<gene>
    <name evidence="3" type="ORF">PMAYCL1PPCAC_09802</name>
</gene>
<dbReference type="InterPro" id="IPR004151">
    <property type="entry name" value="7TM_GPCR_serpentine_rcpt_Sre"/>
</dbReference>
<proteinExistence type="inferred from homology"/>
<keyword evidence="2" id="KW-1133">Transmembrane helix</keyword>
<dbReference type="PANTHER" id="PTHR47521">
    <property type="entry name" value="SERPENTINE RECEPTOR, CLASS E (EPSILON)-RELATED"/>
    <property type="match status" value="1"/>
</dbReference>
<organism evidence="3 4">
    <name type="scientific">Pristionchus mayeri</name>
    <dbReference type="NCBI Taxonomy" id="1317129"/>
    <lineage>
        <taxon>Eukaryota</taxon>
        <taxon>Metazoa</taxon>
        <taxon>Ecdysozoa</taxon>
        <taxon>Nematoda</taxon>
        <taxon>Chromadorea</taxon>
        <taxon>Rhabditida</taxon>
        <taxon>Rhabditina</taxon>
        <taxon>Diplogasteromorpha</taxon>
        <taxon>Diplogasteroidea</taxon>
        <taxon>Neodiplogasteridae</taxon>
        <taxon>Pristionchus</taxon>
    </lineage>
</organism>
<protein>
    <recommendedName>
        <fullName evidence="5">G protein-coupled receptor</fullName>
    </recommendedName>
</protein>